<dbReference type="InterPro" id="IPR013780">
    <property type="entry name" value="Glyco_hydro_b"/>
</dbReference>
<keyword evidence="2" id="KW-0326">Glycosidase</keyword>
<dbReference type="Gene3D" id="3.20.20.80">
    <property type="entry name" value="Glycosidases"/>
    <property type="match status" value="1"/>
</dbReference>
<comment type="similarity">
    <text evidence="1 2">Belongs to the glycosyl hydrolase 31 family.</text>
</comment>
<evidence type="ECO:0000259" key="3">
    <source>
        <dbReference type="Pfam" id="PF01055"/>
    </source>
</evidence>
<dbReference type="InterPro" id="IPR051816">
    <property type="entry name" value="Glycosyl_Hydrolase_31"/>
</dbReference>
<evidence type="ECO:0000256" key="2">
    <source>
        <dbReference type="RuleBase" id="RU361185"/>
    </source>
</evidence>
<accession>A0ABM8B9G8</accession>
<dbReference type="EMBL" id="AP026798">
    <property type="protein sequence ID" value="BDR53239.1"/>
    <property type="molecule type" value="Genomic_DNA"/>
</dbReference>
<dbReference type="Pfam" id="PF21365">
    <property type="entry name" value="Glyco_hydro_31_3rd"/>
    <property type="match status" value="1"/>
</dbReference>
<gene>
    <name evidence="5" type="ORF">KIM372_11460</name>
</gene>
<dbReference type="PANTHER" id="PTHR43863">
    <property type="entry name" value="HYDROLASE, PUTATIVE (AFU_ORTHOLOGUE AFUA_1G03140)-RELATED"/>
    <property type="match status" value="1"/>
</dbReference>
<keyword evidence="6" id="KW-1185">Reference proteome</keyword>
<organism evidence="5 6">
    <name type="scientific">Bombiscardovia nodaiensis</name>
    <dbReference type="NCBI Taxonomy" id="2932181"/>
    <lineage>
        <taxon>Bacteria</taxon>
        <taxon>Bacillati</taxon>
        <taxon>Actinomycetota</taxon>
        <taxon>Actinomycetes</taxon>
        <taxon>Bifidobacteriales</taxon>
        <taxon>Bifidobacteriaceae</taxon>
        <taxon>Bombiscardovia</taxon>
    </lineage>
</organism>
<dbReference type="Pfam" id="PF01055">
    <property type="entry name" value="Glyco_hydro_31_2nd"/>
    <property type="match status" value="1"/>
</dbReference>
<feature type="domain" description="Glycosyl hydrolase family 31 C-terminal" evidence="4">
    <location>
        <begin position="524"/>
        <end position="614"/>
    </location>
</feature>
<sequence>MVNAQLFSLEAMGARPTMNPKCIVSAGHWRIGILTASLIRFEWSASGQFVDDTTPLALNRFFEPPTQFAVEKNEDGSLLITTEELEIRYDGKAFSREGLSIYLKHFASQESTWHFGDDQSANMGGTTRTLDQIDGAAQLDPGLMSKNGWAILDDSSANVIRRADTVNGTLNPFGTWVFAQSQASQDFYFFGYGGRIKEAVRDFYHLTGHTPLLPRFALGNWWSRYHAYSQDEYEQLIERFEQEGIPFSVAVIDMDWHLVDIDSRYGSGWTGYTWNRDLFPDPQRFLTWLHEHGLMSTLSLHPRDGVRAFEDQYSQVAEAMGVKAASEKRIDFDLTDPKFMSIYFDTILHPMEDEGVDFWWIDWQQGSVTKQPGLDPMWMLNHLHYLDSARRSDRRPLTFSRYAGPGSHRYPVGFSGDTVVSWQSLRFQPYFTAMASNIGYGWWSHDIGGHMFGYRDEQLEARWYQLGTFSPINRLHSTNSPFNGKEPWNFHAQTRSAMTTALRLRHELIPYLYTMNRRAAYDDLPLIEPMYWNFSGGNVPTQYQFGTELIVSPVLEANDPVLQRGRAQVWFPQGTWFDCSNGRRYEATAGAGRLMEVWRTLDQVPVFAKAGGIVPLQMLSTTHNRAQNGNRINMVSNPEDLRVLVFPGESGLFDLWEDNGAQQGREHWAKTSLILDWGQHTIFTIGPAADAGIGNNGGNGSPECSSAIRRFIPERRHWQIVFRGIDEPDKKAIKVTQHGQPVESDISYNAKLLSLTVDVNEVDIAYALRVDLGSGIKLASNPVQRDAFEVLNDAQMLYYTKECMLNLIEEQGIGALAALHTLEMAPGEYGEPKWFQSHVPQTVINALAEILTRS</sequence>
<evidence type="ECO:0000259" key="4">
    <source>
        <dbReference type="Pfam" id="PF21365"/>
    </source>
</evidence>
<evidence type="ECO:0000313" key="6">
    <source>
        <dbReference type="Proteomes" id="UP001321766"/>
    </source>
</evidence>
<keyword evidence="2" id="KW-0378">Hydrolase</keyword>
<evidence type="ECO:0000256" key="1">
    <source>
        <dbReference type="ARBA" id="ARBA00007806"/>
    </source>
</evidence>
<reference evidence="5 6" key="1">
    <citation type="journal article" date="2023" name="Microbiol. Spectr.">
        <title>Symbiosis of Carpenter Bees with Uncharacterized Lactic Acid Bacteria Showing NAD Auxotrophy.</title>
        <authorList>
            <person name="Kawasaki S."/>
            <person name="Ozawa K."/>
            <person name="Mori T."/>
            <person name="Yamamoto A."/>
            <person name="Ito M."/>
            <person name="Ohkuma M."/>
            <person name="Sakamoto M."/>
            <person name="Matsutani M."/>
        </authorList>
    </citation>
    <scope>NUCLEOTIDE SEQUENCE [LARGE SCALE GENOMIC DNA]</scope>
    <source>
        <strain evidence="5 6">Kim37-2</strain>
    </source>
</reference>
<dbReference type="InterPro" id="IPR000322">
    <property type="entry name" value="Glyco_hydro_31_TIM"/>
</dbReference>
<evidence type="ECO:0000313" key="5">
    <source>
        <dbReference type="EMBL" id="BDR53239.1"/>
    </source>
</evidence>
<proteinExistence type="inferred from homology"/>
<feature type="domain" description="Glycoside hydrolase family 31 TIM barrel" evidence="3">
    <location>
        <begin position="210"/>
        <end position="515"/>
    </location>
</feature>
<dbReference type="CDD" id="cd06595">
    <property type="entry name" value="GH31_u1"/>
    <property type="match status" value="1"/>
</dbReference>
<dbReference type="Gene3D" id="2.60.40.1180">
    <property type="entry name" value="Golgi alpha-mannosidase II"/>
    <property type="match status" value="2"/>
</dbReference>
<protein>
    <submittedName>
        <fullName evidence="5">Alpha-glucosidase</fullName>
    </submittedName>
</protein>
<dbReference type="PANTHER" id="PTHR43863:SF2">
    <property type="entry name" value="MALTASE-GLUCOAMYLASE"/>
    <property type="match status" value="1"/>
</dbReference>
<dbReference type="InterPro" id="IPR048395">
    <property type="entry name" value="Glyco_hydro_31_C"/>
</dbReference>
<dbReference type="InterPro" id="IPR017853">
    <property type="entry name" value="GH"/>
</dbReference>
<dbReference type="Proteomes" id="UP001321766">
    <property type="component" value="Chromosome"/>
</dbReference>
<dbReference type="SUPFAM" id="SSF51011">
    <property type="entry name" value="Glycosyl hydrolase domain"/>
    <property type="match status" value="1"/>
</dbReference>
<dbReference type="SUPFAM" id="SSF51445">
    <property type="entry name" value="(Trans)glycosidases"/>
    <property type="match status" value="1"/>
</dbReference>
<name>A0ABM8B9G8_9BIFI</name>